<organism evidence="2 3">
    <name type="scientific">Marisediminicola antarctica</name>
    <dbReference type="NCBI Taxonomy" id="674079"/>
    <lineage>
        <taxon>Bacteria</taxon>
        <taxon>Bacillati</taxon>
        <taxon>Actinomycetota</taxon>
        <taxon>Actinomycetes</taxon>
        <taxon>Micrococcales</taxon>
        <taxon>Microbacteriaceae</taxon>
        <taxon>Marisediminicola</taxon>
    </lineage>
</organism>
<feature type="domain" description="AB hydrolase-1" evidence="1">
    <location>
        <begin position="48"/>
        <end position="274"/>
    </location>
</feature>
<evidence type="ECO:0000259" key="1">
    <source>
        <dbReference type="Pfam" id="PF00561"/>
    </source>
</evidence>
<dbReference type="PANTHER" id="PTHR43433">
    <property type="entry name" value="HYDROLASE, ALPHA/BETA FOLD FAMILY PROTEIN"/>
    <property type="match status" value="1"/>
</dbReference>
<dbReference type="RefSeq" id="WP_161885267.1">
    <property type="nucleotide sequence ID" value="NZ_CP017146.1"/>
</dbReference>
<dbReference type="GO" id="GO:0003824">
    <property type="term" value="F:catalytic activity"/>
    <property type="evidence" value="ECO:0007669"/>
    <property type="project" value="UniProtKB-ARBA"/>
</dbReference>
<evidence type="ECO:0000313" key="2">
    <source>
        <dbReference type="EMBL" id="QHO68904.1"/>
    </source>
</evidence>
<dbReference type="InterPro" id="IPR050471">
    <property type="entry name" value="AB_hydrolase"/>
</dbReference>
<dbReference type="EMBL" id="CP017146">
    <property type="protein sequence ID" value="QHO68904.1"/>
    <property type="molecule type" value="Genomic_DNA"/>
</dbReference>
<sequence length="291" mass="30559">MRTTEFAHSSGRLIGVVEFGDPDAARTVVLSHPAPGSAQFDPDPAVTDAHGIRLIALDRPGYGTSGLHADGSAGTVADAADDIAEYLAAHGIGRVGAVGWSAGGRVALALAARHPQLVDRVAVVATPAPDAEVPWVGEENRAMNAQLAALPPGEATASLRAQFANLVGEYPRGIDIVGMLSADEADAALLEQIRDRLVAMLDRAVLHSVRGIAADIVSYSVRDLDFDERDLRAPTLLVYGLADSVVGAEHGRWHLAKVPHSELELIPGAGHLVIVPRWDRILRHVAPESGA</sequence>
<gene>
    <name evidence="2" type="ORF">BHD05_03875</name>
</gene>
<dbReference type="AlphaFoldDB" id="A0A7L5AHP0"/>
<dbReference type="PRINTS" id="PR00111">
    <property type="entry name" value="ABHYDROLASE"/>
</dbReference>
<protein>
    <recommendedName>
        <fullName evidence="1">AB hydrolase-1 domain-containing protein</fullName>
    </recommendedName>
</protein>
<keyword evidence="3" id="KW-1185">Reference proteome</keyword>
<dbReference type="InterPro" id="IPR000073">
    <property type="entry name" value="AB_hydrolase_1"/>
</dbReference>
<accession>A0A7L5AHP0</accession>
<name>A0A7L5AHP0_9MICO</name>
<dbReference type="OrthoDB" id="3519228at2"/>
<dbReference type="Proteomes" id="UP000464507">
    <property type="component" value="Chromosome"/>
</dbReference>
<dbReference type="KEGG" id="mant:BHD05_03875"/>
<dbReference type="Pfam" id="PF00561">
    <property type="entry name" value="Abhydrolase_1"/>
    <property type="match status" value="1"/>
</dbReference>
<dbReference type="Gene3D" id="3.40.50.1820">
    <property type="entry name" value="alpha/beta hydrolase"/>
    <property type="match status" value="1"/>
</dbReference>
<dbReference type="SUPFAM" id="SSF53474">
    <property type="entry name" value="alpha/beta-Hydrolases"/>
    <property type="match status" value="1"/>
</dbReference>
<dbReference type="PANTHER" id="PTHR43433:SF1">
    <property type="entry name" value="BLL5160 PROTEIN"/>
    <property type="match status" value="1"/>
</dbReference>
<evidence type="ECO:0000313" key="3">
    <source>
        <dbReference type="Proteomes" id="UP000464507"/>
    </source>
</evidence>
<proteinExistence type="predicted"/>
<dbReference type="InterPro" id="IPR029058">
    <property type="entry name" value="AB_hydrolase_fold"/>
</dbReference>
<reference evidence="2 3" key="1">
    <citation type="submission" date="2016-09" db="EMBL/GenBank/DDBJ databases">
        <title>Complete genome sequence of microbes from the polar regions.</title>
        <authorList>
            <person name="Liao L."/>
            <person name="Chen B."/>
        </authorList>
    </citation>
    <scope>NUCLEOTIDE SEQUENCE [LARGE SCALE GENOMIC DNA]</scope>
    <source>
        <strain evidence="2 3">ZS314</strain>
    </source>
</reference>